<reference evidence="1" key="1">
    <citation type="journal article" date="2014" name="Front. Microbiol.">
        <title>High frequency of phylogenetically diverse reductive dehalogenase-homologous genes in deep subseafloor sedimentary metagenomes.</title>
        <authorList>
            <person name="Kawai M."/>
            <person name="Futagami T."/>
            <person name="Toyoda A."/>
            <person name="Takaki Y."/>
            <person name="Nishi S."/>
            <person name="Hori S."/>
            <person name="Arai W."/>
            <person name="Tsubouchi T."/>
            <person name="Morono Y."/>
            <person name="Uchiyama I."/>
            <person name="Ito T."/>
            <person name="Fujiyama A."/>
            <person name="Inagaki F."/>
            <person name="Takami H."/>
        </authorList>
    </citation>
    <scope>NUCLEOTIDE SEQUENCE</scope>
    <source>
        <strain evidence="1">Expedition CK06-06</strain>
    </source>
</reference>
<sequence>LIDYGDDTNWYLDYDAGGFSVDNSDDIDCFEESGIDNWIIHIVSTQRVDFNLKCDFYPNFNIPKPTDINLIINDIDVNDINNGKGYWESTEVNSSATGLLKYNVSADWWDVTCNISQVQINYTKTDLTADSSFEVLGNGQDVLWNVTRNGGLNYFDTDFNNYRINFTISATWHDSSIKVFNGSDEWSINKRLLGNGYRDVEVQNAINGTFWFLNATSSNLLTNITKYTDITPANTFNYTDLVHFKGNFSSSISDGSINLSIFNPLVLNDQLNFTRINSTLASGDDIYFGDWDISDNVTKYGTFRILTQWNNGTDAGFFRDNITILAETNLVIDQPSPNTTFNSSTIFNITITYNDTGQGRDISDGDIYYKINTGTYSSVNESVEYIDSSQYNLTF</sequence>
<protein>
    <submittedName>
        <fullName evidence="1">Uncharacterized protein</fullName>
    </submittedName>
</protein>
<name>X1GPG8_9ZZZZ</name>
<gene>
    <name evidence="1" type="ORF">S03H2_15083</name>
</gene>
<feature type="non-terminal residue" evidence="1">
    <location>
        <position position="1"/>
    </location>
</feature>
<feature type="non-terminal residue" evidence="1">
    <location>
        <position position="395"/>
    </location>
</feature>
<comment type="caution">
    <text evidence="1">The sequence shown here is derived from an EMBL/GenBank/DDBJ whole genome shotgun (WGS) entry which is preliminary data.</text>
</comment>
<accession>X1GPG8</accession>
<dbReference type="EMBL" id="BARU01007654">
    <property type="protein sequence ID" value="GAH46775.1"/>
    <property type="molecule type" value="Genomic_DNA"/>
</dbReference>
<proteinExistence type="predicted"/>
<evidence type="ECO:0000313" key="1">
    <source>
        <dbReference type="EMBL" id="GAH46775.1"/>
    </source>
</evidence>
<dbReference type="AlphaFoldDB" id="X1GPG8"/>
<organism evidence="1">
    <name type="scientific">marine sediment metagenome</name>
    <dbReference type="NCBI Taxonomy" id="412755"/>
    <lineage>
        <taxon>unclassified sequences</taxon>
        <taxon>metagenomes</taxon>
        <taxon>ecological metagenomes</taxon>
    </lineage>
</organism>